<protein>
    <submittedName>
        <fullName evidence="2">Uncharacterized protein</fullName>
    </submittedName>
</protein>
<evidence type="ECO:0000256" key="1">
    <source>
        <dbReference type="SAM" id="MobiDB-lite"/>
    </source>
</evidence>
<dbReference type="OrthoDB" id="10039566at2759"/>
<comment type="caution">
    <text evidence="2">The sequence shown here is derived from an EMBL/GenBank/DDBJ whole genome shotgun (WGS) entry which is preliminary data.</text>
</comment>
<evidence type="ECO:0000313" key="2">
    <source>
        <dbReference type="EMBL" id="KAF9520581.1"/>
    </source>
</evidence>
<dbReference type="AlphaFoldDB" id="A0A9P6DZI8"/>
<organism evidence="2 3">
    <name type="scientific">Hydnum rufescens UP504</name>
    <dbReference type="NCBI Taxonomy" id="1448309"/>
    <lineage>
        <taxon>Eukaryota</taxon>
        <taxon>Fungi</taxon>
        <taxon>Dikarya</taxon>
        <taxon>Basidiomycota</taxon>
        <taxon>Agaricomycotina</taxon>
        <taxon>Agaricomycetes</taxon>
        <taxon>Cantharellales</taxon>
        <taxon>Hydnaceae</taxon>
        <taxon>Hydnum</taxon>
    </lineage>
</organism>
<evidence type="ECO:0000313" key="3">
    <source>
        <dbReference type="Proteomes" id="UP000886523"/>
    </source>
</evidence>
<feature type="compositionally biased region" description="Basic and acidic residues" evidence="1">
    <location>
        <begin position="441"/>
        <end position="450"/>
    </location>
</feature>
<name>A0A9P6DZI8_9AGAM</name>
<dbReference type="EMBL" id="MU128911">
    <property type="protein sequence ID" value="KAF9520581.1"/>
    <property type="molecule type" value="Genomic_DNA"/>
</dbReference>
<feature type="compositionally biased region" description="Acidic residues" evidence="1">
    <location>
        <begin position="428"/>
        <end position="440"/>
    </location>
</feature>
<accession>A0A9P6DZI8</accession>
<proteinExistence type="predicted"/>
<feature type="region of interest" description="Disordered" evidence="1">
    <location>
        <begin position="417"/>
        <end position="450"/>
    </location>
</feature>
<keyword evidence="3" id="KW-1185">Reference proteome</keyword>
<sequence>MPLKPTTVDGSIQMSPMTIPLTISPSPDIECLYQFVYQSWLDSRVKVNLRAPLMGIEAGKNVWWMPNIGKIVQNMSAPLLAKIPQTPPGYPQPGSPMVLTDILRLGSCVVNVEEMKNSTVIGFTALANLLLPFTSPSVHIPARLPSLSLTVDLPSPNATESVPFAKLSTTPSLNTTEGLASIMLPIQGSLLPIQPQTVPPLTHLVSSYLSGHPTTIFISSEPSTDFPITVPPIRATFPGPVVRPKILRGVSIKDMKLTASPSGEELVASGTLFASFALPPEVDRLTKLVDVTKIWPDTLVFDGPPPPVVIPSPPSNFSFTRGGDAPPLPDPLPERAFARIRAPDWLMAQTLPPEGGNGGGKNAEERRVTARIVEAPLEVLPGREEEFTHFVKKILSSDGAGALAGVRGTSAIGIRIRGLHLPAPPREDPDDDEGEGDGDGGGDRRWRWRR</sequence>
<reference evidence="2" key="1">
    <citation type="journal article" date="2020" name="Nat. Commun.">
        <title>Large-scale genome sequencing of mycorrhizal fungi provides insights into the early evolution of symbiotic traits.</title>
        <authorList>
            <person name="Miyauchi S."/>
            <person name="Kiss E."/>
            <person name="Kuo A."/>
            <person name="Drula E."/>
            <person name="Kohler A."/>
            <person name="Sanchez-Garcia M."/>
            <person name="Morin E."/>
            <person name="Andreopoulos B."/>
            <person name="Barry K.W."/>
            <person name="Bonito G."/>
            <person name="Buee M."/>
            <person name="Carver A."/>
            <person name="Chen C."/>
            <person name="Cichocki N."/>
            <person name="Clum A."/>
            <person name="Culley D."/>
            <person name="Crous P.W."/>
            <person name="Fauchery L."/>
            <person name="Girlanda M."/>
            <person name="Hayes R.D."/>
            <person name="Keri Z."/>
            <person name="LaButti K."/>
            <person name="Lipzen A."/>
            <person name="Lombard V."/>
            <person name="Magnuson J."/>
            <person name="Maillard F."/>
            <person name="Murat C."/>
            <person name="Nolan M."/>
            <person name="Ohm R.A."/>
            <person name="Pangilinan J."/>
            <person name="Pereira M.F."/>
            <person name="Perotto S."/>
            <person name="Peter M."/>
            <person name="Pfister S."/>
            <person name="Riley R."/>
            <person name="Sitrit Y."/>
            <person name="Stielow J.B."/>
            <person name="Szollosi G."/>
            <person name="Zifcakova L."/>
            <person name="Stursova M."/>
            <person name="Spatafora J.W."/>
            <person name="Tedersoo L."/>
            <person name="Vaario L.M."/>
            <person name="Yamada A."/>
            <person name="Yan M."/>
            <person name="Wang P."/>
            <person name="Xu J."/>
            <person name="Bruns T."/>
            <person name="Baldrian P."/>
            <person name="Vilgalys R."/>
            <person name="Dunand C."/>
            <person name="Henrissat B."/>
            <person name="Grigoriev I.V."/>
            <person name="Hibbett D."/>
            <person name="Nagy L.G."/>
            <person name="Martin F.M."/>
        </authorList>
    </citation>
    <scope>NUCLEOTIDE SEQUENCE</scope>
    <source>
        <strain evidence="2">UP504</strain>
    </source>
</reference>
<gene>
    <name evidence="2" type="ORF">BS47DRAFT_644293</name>
</gene>
<dbReference type="Proteomes" id="UP000886523">
    <property type="component" value="Unassembled WGS sequence"/>
</dbReference>